<dbReference type="InterPro" id="IPR011008">
    <property type="entry name" value="Dimeric_a/b-barrel"/>
</dbReference>
<accession>A0A7S9DYC6</accession>
<reference evidence="2 3" key="1">
    <citation type="submission" date="2020-11" db="EMBL/GenBank/DDBJ databases">
        <title>Complete genome sequence for Salinimonas sp. strain G2-b.</title>
        <authorList>
            <person name="Park S.-J."/>
        </authorList>
    </citation>
    <scope>NUCLEOTIDE SEQUENCE [LARGE SCALE GENOMIC DNA]</scope>
    <source>
        <strain evidence="2 3">G2-b</strain>
    </source>
</reference>
<evidence type="ECO:0000313" key="2">
    <source>
        <dbReference type="EMBL" id="QPG06128.1"/>
    </source>
</evidence>
<dbReference type="InterPro" id="IPR050744">
    <property type="entry name" value="AI-2_Isomerase_LsrG"/>
</dbReference>
<dbReference type="PANTHER" id="PTHR33336">
    <property type="entry name" value="QUINOL MONOOXYGENASE YGIN-RELATED"/>
    <property type="match status" value="1"/>
</dbReference>
<dbReference type="AlphaFoldDB" id="A0A7S9DYC6"/>
<dbReference type="Gene3D" id="3.30.70.100">
    <property type="match status" value="1"/>
</dbReference>
<proteinExistence type="predicted"/>
<sequence length="97" mass="11160">MLTVVATLQCTEENLEHVISALKTLQFYSRQEAGCERYDIARRMTEQHIEIVITELWASAAALETHFNADHFTRFSAQAEKIVLNSEVKKYEVIEAE</sequence>
<dbReference type="Pfam" id="PF03992">
    <property type="entry name" value="ABM"/>
    <property type="match status" value="1"/>
</dbReference>
<dbReference type="SUPFAM" id="SSF54909">
    <property type="entry name" value="Dimeric alpha+beta barrel"/>
    <property type="match status" value="1"/>
</dbReference>
<feature type="domain" description="ABM" evidence="1">
    <location>
        <begin position="2"/>
        <end position="93"/>
    </location>
</feature>
<dbReference type="RefSeq" id="WP_195811205.1">
    <property type="nucleotide sequence ID" value="NZ_CP064795.1"/>
</dbReference>
<dbReference type="InterPro" id="IPR007138">
    <property type="entry name" value="ABM_dom"/>
</dbReference>
<dbReference type="KEGG" id="smaa:IT774_02600"/>
<evidence type="ECO:0000313" key="3">
    <source>
        <dbReference type="Proteomes" id="UP000595095"/>
    </source>
</evidence>
<keyword evidence="2" id="KW-0560">Oxidoreductase</keyword>
<keyword evidence="2" id="KW-0503">Monooxygenase</keyword>
<dbReference type="EMBL" id="CP064795">
    <property type="protein sequence ID" value="QPG06128.1"/>
    <property type="molecule type" value="Genomic_DNA"/>
</dbReference>
<gene>
    <name evidence="2" type="ORF">IT774_02600</name>
</gene>
<protein>
    <submittedName>
        <fullName evidence="2">Antibiotic biosynthesis monooxygenase</fullName>
    </submittedName>
</protein>
<dbReference type="Proteomes" id="UP000595095">
    <property type="component" value="Chromosome"/>
</dbReference>
<dbReference type="PROSITE" id="PS51725">
    <property type="entry name" value="ABM"/>
    <property type="match status" value="1"/>
</dbReference>
<evidence type="ECO:0000259" key="1">
    <source>
        <dbReference type="PROSITE" id="PS51725"/>
    </source>
</evidence>
<dbReference type="PANTHER" id="PTHR33336:SF3">
    <property type="entry name" value="ABM DOMAIN-CONTAINING PROTEIN"/>
    <property type="match status" value="1"/>
</dbReference>
<name>A0A7S9DYC6_9ALTE</name>
<keyword evidence="3" id="KW-1185">Reference proteome</keyword>
<organism evidence="2 3">
    <name type="scientific">Salinimonas marina</name>
    <dbReference type="NCBI Taxonomy" id="2785918"/>
    <lineage>
        <taxon>Bacteria</taxon>
        <taxon>Pseudomonadati</taxon>
        <taxon>Pseudomonadota</taxon>
        <taxon>Gammaproteobacteria</taxon>
        <taxon>Alteromonadales</taxon>
        <taxon>Alteromonadaceae</taxon>
        <taxon>Alteromonas/Salinimonas group</taxon>
        <taxon>Salinimonas</taxon>
    </lineage>
</organism>
<dbReference type="GO" id="GO:0004497">
    <property type="term" value="F:monooxygenase activity"/>
    <property type="evidence" value="ECO:0007669"/>
    <property type="project" value="UniProtKB-KW"/>
</dbReference>